<feature type="transmembrane region" description="Helical" evidence="2">
    <location>
        <begin position="678"/>
        <end position="703"/>
    </location>
</feature>
<protein>
    <submittedName>
        <fullName evidence="3">Uncharacterized protein</fullName>
    </submittedName>
</protein>
<evidence type="ECO:0000313" key="3">
    <source>
        <dbReference type="EMBL" id="ETN45408.1"/>
    </source>
</evidence>
<dbReference type="RefSeq" id="XP_008712136.1">
    <property type="nucleotide sequence ID" value="XM_008713914.1"/>
</dbReference>
<reference evidence="3 4" key="1">
    <citation type="submission" date="2013-03" db="EMBL/GenBank/DDBJ databases">
        <title>The Genome Sequence of Phialophora europaea CBS 101466.</title>
        <authorList>
            <consortium name="The Broad Institute Genomics Platform"/>
            <person name="Cuomo C."/>
            <person name="de Hoog S."/>
            <person name="Gorbushina A."/>
            <person name="Walker B."/>
            <person name="Young S.K."/>
            <person name="Zeng Q."/>
            <person name="Gargeya S."/>
            <person name="Fitzgerald M."/>
            <person name="Haas B."/>
            <person name="Abouelleil A."/>
            <person name="Allen A.W."/>
            <person name="Alvarado L."/>
            <person name="Arachchi H.M."/>
            <person name="Berlin A.M."/>
            <person name="Chapman S.B."/>
            <person name="Gainer-Dewar J."/>
            <person name="Goldberg J."/>
            <person name="Griggs A."/>
            <person name="Gujja S."/>
            <person name="Hansen M."/>
            <person name="Howarth C."/>
            <person name="Imamovic A."/>
            <person name="Ireland A."/>
            <person name="Larimer J."/>
            <person name="McCowan C."/>
            <person name="Murphy C."/>
            <person name="Pearson M."/>
            <person name="Poon T.W."/>
            <person name="Priest M."/>
            <person name="Roberts A."/>
            <person name="Saif S."/>
            <person name="Shea T."/>
            <person name="Sisk P."/>
            <person name="Sykes S."/>
            <person name="Wortman J."/>
            <person name="Nusbaum C."/>
            <person name="Birren B."/>
        </authorList>
    </citation>
    <scope>NUCLEOTIDE SEQUENCE [LARGE SCALE GENOMIC DNA]</scope>
    <source>
        <strain evidence="3 4">CBS 101466</strain>
    </source>
</reference>
<sequence length="727" mass="79617">MVHAASEPDVFTGLAVKLRQQSQVSAWGSSVRCLLNSKSNRFHTDSSAADYISRIRGSPRLLGLPPYLSALCMLGGIIWILLLPQQQYSRQTYISENALLPGQVHTYFGGSEQNIFRAYKHEVARMIVQPWQTLENGTKIYYPLKATDDDRRAKFQELFRNAGLKTATQLYLYESSGEVYSGENVYGVLHAPRGDGTEAIVLMAAIRNIKGELNLNGVTLLISLARYFKRWSLWSKDIIFIITPESKAGPQAWVDAYFSQHDPQRVADLPLKSGALQGAVGIDFPFEHRFESFSVAYDGVNGQLPNLDLFNTAVSIASGQMGIGASIQGQEQWARKEHYSEWKNRVRVLGCGMVSQAVGQSTGPHSVFMPYHIDAVTLTAIGDGWQDEMAFGRTIESITRSLNNLLEKLHQSFFFYLLMQSNRFVSIGTYLPSAMAVAAAYTVMAIYLWVLSGYHIVERAPGEVRQPANGKLTNDRSLDKTPANAKTVDTTGSQPLTTPKGQFIPIERHLTLPISLLTAVHLFSLIPLYSLTHCTTETLTPVLSLVGFGSLLAPAAIAGMLKDLPLHNVTLSAFSKPTPQQYTVLKSLSLLVLGLFLTVLATLNFSLSMFLGLVSAPIAFVDRTPGQPLVATLQYLLLLVFSPVAVAGALAMYASLALGQEAALGSWLAKFAFGWNVWGSWGVPLGVMCIWWPAWMVAAIVVASSWFPSADVPVQATIDGPAKEPSS</sequence>
<dbReference type="OrthoDB" id="445301at2759"/>
<organism evidence="3 4">
    <name type="scientific">Cyphellophora europaea (strain CBS 101466)</name>
    <name type="common">Phialophora europaea</name>
    <dbReference type="NCBI Taxonomy" id="1220924"/>
    <lineage>
        <taxon>Eukaryota</taxon>
        <taxon>Fungi</taxon>
        <taxon>Dikarya</taxon>
        <taxon>Ascomycota</taxon>
        <taxon>Pezizomycotina</taxon>
        <taxon>Eurotiomycetes</taxon>
        <taxon>Chaetothyriomycetidae</taxon>
        <taxon>Chaetothyriales</taxon>
        <taxon>Cyphellophoraceae</taxon>
        <taxon>Cyphellophora</taxon>
    </lineage>
</organism>
<dbReference type="GO" id="GO:0016255">
    <property type="term" value="P:attachment of GPI anchor to protein"/>
    <property type="evidence" value="ECO:0007669"/>
    <property type="project" value="TreeGrafter"/>
</dbReference>
<dbReference type="FunCoup" id="W2SBN0">
    <property type="interactions" value="582"/>
</dbReference>
<dbReference type="InterPro" id="IPR007246">
    <property type="entry name" value="Gaa1"/>
</dbReference>
<dbReference type="GeneID" id="19976578"/>
<evidence type="ECO:0000313" key="4">
    <source>
        <dbReference type="Proteomes" id="UP000030752"/>
    </source>
</evidence>
<accession>W2SBN0</accession>
<feature type="transmembrane region" description="Helical" evidence="2">
    <location>
        <begin position="61"/>
        <end position="82"/>
    </location>
</feature>
<feature type="transmembrane region" description="Helical" evidence="2">
    <location>
        <begin position="542"/>
        <end position="561"/>
    </location>
</feature>
<dbReference type="GO" id="GO:0042765">
    <property type="term" value="C:GPI-anchor transamidase complex"/>
    <property type="evidence" value="ECO:0007669"/>
    <property type="project" value="InterPro"/>
</dbReference>
<dbReference type="AlphaFoldDB" id="W2SBN0"/>
<dbReference type="PIRSF" id="PIRSF036762">
    <property type="entry name" value="GAA1"/>
    <property type="match status" value="1"/>
</dbReference>
<dbReference type="PANTHER" id="PTHR13304">
    <property type="entry name" value="GLYCOSYLPHOSPHATIDYLINOSITOL ANCHOR ATTACHMENT 1 PROTEIN"/>
    <property type="match status" value="1"/>
</dbReference>
<name>W2SBN0_CYPE1</name>
<gene>
    <name evidence="3" type="ORF">HMPREF1541_09239</name>
</gene>
<keyword evidence="2" id="KW-0812">Transmembrane</keyword>
<proteinExistence type="predicted"/>
<dbReference type="Proteomes" id="UP000030752">
    <property type="component" value="Unassembled WGS sequence"/>
</dbReference>
<feature type="transmembrane region" description="Helical" evidence="2">
    <location>
        <begin position="510"/>
        <end position="530"/>
    </location>
</feature>
<evidence type="ECO:0000256" key="1">
    <source>
        <dbReference type="SAM" id="MobiDB-lite"/>
    </source>
</evidence>
<keyword evidence="2" id="KW-1133">Transmembrane helix</keyword>
<keyword evidence="4" id="KW-1185">Reference proteome</keyword>
<dbReference type="EMBL" id="KB822712">
    <property type="protein sequence ID" value="ETN45408.1"/>
    <property type="molecule type" value="Genomic_DNA"/>
</dbReference>
<dbReference type="VEuPathDB" id="FungiDB:HMPREF1541_09239"/>
<dbReference type="STRING" id="1220924.W2SBN0"/>
<dbReference type="PANTHER" id="PTHR13304:SF0">
    <property type="entry name" value="GLYCOSYLPHOSPHATIDYLINOSITOL ANCHOR ATTACHMENT 1 PROTEIN"/>
    <property type="match status" value="1"/>
</dbReference>
<feature type="transmembrane region" description="Helical" evidence="2">
    <location>
        <begin position="430"/>
        <end position="450"/>
    </location>
</feature>
<evidence type="ECO:0000256" key="2">
    <source>
        <dbReference type="SAM" id="Phobius"/>
    </source>
</evidence>
<dbReference type="eggNOG" id="KOG3566">
    <property type="taxonomic scope" value="Eukaryota"/>
</dbReference>
<feature type="transmembrane region" description="Helical" evidence="2">
    <location>
        <begin position="633"/>
        <end position="658"/>
    </location>
</feature>
<keyword evidence="2" id="KW-0472">Membrane</keyword>
<dbReference type="HOGENOM" id="CLU_007442_3_1_1"/>
<dbReference type="InParanoid" id="W2SBN0"/>
<feature type="region of interest" description="Disordered" evidence="1">
    <location>
        <begin position="466"/>
        <end position="496"/>
    </location>
</feature>
<dbReference type="Pfam" id="PF04114">
    <property type="entry name" value="Gaa1"/>
    <property type="match status" value="1"/>
</dbReference>
<feature type="compositionally biased region" description="Polar residues" evidence="1">
    <location>
        <begin position="487"/>
        <end position="496"/>
    </location>
</feature>